<reference evidence="15" key="1">
    <citation type="submission" date="2020-11" db="EMBL/GenBank/DDBJ databases">
        <authorList>
            <person name="Tran Van P."/>
        </authorList>
    </citation>
    <scope>NUCLEOTIDE SEQUENCE</scope>
</reference>
<dbReference type="EMBL" id="OB660241">
    <property type="protein sequence ID" value="CAD7223701.1"/>
    <property type="molecule type" value="Genomic_DNA"/>
</dbReference>
<feature type="compositionally biased region" description="Low complexity" evidence="12">
    <location>
        <begin position="13"/>
        <end position="29"/>
    </location>
</feature>
<evidence type="ECO:0000256" key="12">
    <source>
        <dbReference type="SAM" id="MobiDB-lite"/>
    </source>
</evidence>
<evidence type="ECO:0000256" key="3">
    <source>
        <dbReference type="ARBA" id="ARBA00022723"/>
    </source>
</evidence>
<dbReference type="SMART" id="SM00744">
    <property type="entry name" value="RINGv"/>
    <property type="match status" value="1"/>
</dbReference>
<protein>
    <recommendedName>
        <fullName evidence="8">E3 ubiquitin-protein ligase MARCHF5</fullName>
    </recommendedName>
    <alternativeName>
        <fullName evidence="10">Membrane-associated RING finger protein 5</fullName>
    </alternativeName>
    <alternativeName>
        <fullName evidence="9">Membrane-associated RING-CH protein V</fullName>
    </alternativeName>
    <alternativeName>
        <fullName evidence="11">RING-type E3 ubiquitin transferase MARCHF5</fullName>
    </alternativeName>
</protein>
<dbReference type="AlphaFoldDB" id="A0A7R8W2S1"/>
<keyword evidence="2 13" id="KW-0812">Transmembrane</keyword>
<evidence type="ECO:0000256" key="13">
    <source>
        <dbReference type="SAM" id="Phobius"/>
    </source>
</evidence>
<dbReference type="GO" id="GO:0016020">
    <property type="term" value="C:membrane"/>
    <property type="evidence" value="ECO:0007669"/>
    <property type="project" value="UniProtKB-SubCell"/>
</dbReference>
<evidence type="ECO:0000256" key="7">
    <source>
        <dbReference type="ARBA" id="ARBA00023136"/>
    </source>
</evidence>
<evidence type="ECO:0000256" key="4">
    <source>
        <dbReference type="ARBA" id="ARBA00022771"/>
    </source>
</evidence>
<dbReference type="InterPro" id="IPR013083">
    <property type="entry name" value="Znf_RING/FYVE/PHD"/>
</dbReference>
<evidence type="ECO:0000256" key="5">
    <source>
        <dbReference type="ARBA" id="ARBA00022833"/>
    </source>
</evidence>
<keyword evidence="5" id="KW-0862">Zinc</keyword>
<evidence type="ECO:0000256" key="6">
    <source>
        <dbReference type="ARBA" id="ARBA00022989"/>
    </source>
</evidence>
<evidence type="ECO:0000256" key="10">
    <source>
        <dbReference type="ARBA" id="ARBA00043185"/>
    </source>
</evidence>
<feature type="compositionally biased region" description="Polar residues" evidence="12">
    <location>
        <begin position="288"/>
        <end position="309"/>
    </location>
</feature>
<comment type="subcellular location">
    <subcellularLocation>
        <location evidence="1">Membrane</location>
        <topology evidence="1">Multi-pass membrane protein</topology>
    </subcellularLocation>
</comment>
<feature type="region of interest" description="Disordered" evidence="12">
    <location>
        <begin position="258"/>
        <end position="309"/>
    </location>
</feature>
<dbReference type="InterPro" id="IPR011016">
    <property type="entry name" value="Znf_RING-CH"/>
</dbReference>
<dbReference type="GO" id="GO:0008270">
    <property type="term" value="F:zinc ion binding"/>
    <property type="evidence" value="ECO:0007669"/>
    <property type="project" value="UniProtKB-KW"/>
</dbReference>
<name>A0A7R8W2S1_9CRUS</name>
<keyword evidence="6 13" id="KW-1133">Transmembrane helix</keyword>
<dbReference type="Gene3D" id="3.30.40.10">
    <property type="entry name" value="Zinc/RING finger domain, C3HC4 (zinc finger)"/>
    <property type="match status" value="1"/>
</dbReference>
<feature type="transmembrane region" description="Helical" evidence="13">
    <location>
        <begin position="351"/>
        <end position="368"/>
    </location>
</feature>
<keyword evidence="7 13" id="KW-0472">Membrane</keyword>
<feature type="compositionally biased region" description="Polar residues" evidence="12">
    <location>
        <begin position="263"/>
        <end position="279"/>
    </location>
</feature>
<dbReference type="SUPFAM" id="SSF57850">
    <property type="entry name" value="RING/U-box"/>
    <property type="match status" value="1"/>
</dbReference>
<dbReference type="PANTHER" id="PTHR46283">
    <property type="entry name" value="E3 UBIQUITIN-PROTEIN LIGASE MARCH5"/>
    <property type="match status" value="1"/>
</dbReference>
<evidence type="ECO:0000256" key="2">
    <source>
        <dbReference type="ARBA" id="ARBA00022692"/>
    </source>
</evidence>
<gene>
    <name evidence="15" type="ORF">CTOB1V02_LOCUS1681</name>
</gene>
<feature type="compositionally biased region" description="Low complexity" evidence="12">
    <location>
        <begin position="56"/>
        <end position="66"/>
    </location>
</feature>
<evidence type="ECO:0000259" key="14">
    <source>
        <dbReference type="PROSITE" id="PS51292"/>
    </source>
</evidence>
<evidence type="ECO:0000256" key="8">
    <source>
        <dbReference type="ARBA" id="ARBA00040151"/>
    </source>
</evidence>
<accession>A0A7R8W2S1</accession>
<sequence>MAEDEPSLPPRNAAVLESVAASSSSPTSSFRLTVIPDPSSHDVIESTVVTSSDPPATHNRTTTNNARRNEDEAGPRQCWICLGMEEEEEDGVEWLHPCLCRGSAKWVHQTCLYTYIDSRQMNDPSSPVVCPQCKTAYLIVFPDTGPIIACLTRLDFFVTRACPFLAAGIVVGSVYWTAVTYGAVTVMQVVGQDEALRMMDAVDPLFLLVALPAIPIGLVLGRLITWEDWVLHFLRSSTHRVPFLKYVLPGFSPDPHPRLGATVSESSGPNANGQPSSASFYMDGGNQAPPNETAPPQDSTGNQPPQPAQATFSDAYAATRVFCGALIFPTIATFMGKMFFDQMDSGLKKTVYGGVTFLAVKGALKIYYKQKLYVRRLQRRVTNYSPPTSTAAAAPRQPQEA</sequence>
<evidence type="ECO:0000256" key="9">
    <source>
        <dbReference type="ARBA" id="ARBA00043044"/>
    </source>
</evidence>
<evidence type="ECO:0000256" key="11">
    <source>
        <dbReference type="ARBA" id="ARBA00043231"/>
    </source>
</evidence>
<feature type="transmembrane region" description="Helical" evidence="13">
    <location>
        <begin position="161"/>
        <end position="184"/>
    </location>
</feature>
<evidence type="ECO:0000256" key="1">
    <source>
        <dbReference type="ARBA" id="ARBA00004141"/>
    </source>
</evidence>
<keyword evidence="3" id="KW-0479">Metal-binding</keyword>
<feature type="region of interest" description="Disordered" evidence="12">
    <location>
        <begin position="1"/>
        <end position="70"/>
    </location>
</feature>
<feature type="transmembrane region" description="Helical" evidence="13">
    <location>
        <begin position="204"/>
        <end position="225"/>
    </location>
</feature>
<feature type="domain" description="RING-CH-type" evidence="14">
    <location>
        <begin position="70"/>
        <end position="140"/>
    </location>
</feature>
<dbReference type="Pfam" id="PF12906">
    <property type="entry name" value="RINGv"/>
    <property type="match status" value="1"/>
</dbReference>
<dbReference type="PROSITE" id="PS51292">
    <property type="entry name" value="ZF_RING_CH"/>
    <property type="match status" value="1"/>
</dbReference>
<organism evidence="15">
    <name type="scientific">Cyprideis torosa</name>
    <dbReference type="NCBI Taxonomy" id="163714"/>
    <lineage>
        <taxon>Eukaryota</taxon>
        <taxon>Metazoa</taxon>
        <taxon>Ecdysozoa</taxon>
        <taxon>Arthropoda</taxon>
        <taxon>Crustacea</taxon>
        <taxon>Oligostraca</taxon>
        <taxon>Ostracoda</taxon>
        <taxon>Podocopa</taxon>
        <taxon>Podocopida</taxon>
        <taxon>Cytherocopina</taxon>
        <taxon>Cytheroidea</taxon>
        <taxon>Cytherideidae</taxon>
        <taxon>Cyprideis</taxon>
    </lineage>
</organism>
<keyword evidence="4" id="KW-0863">Zinc-finger</keyword>
<evidence type="ECO:0000313" key="15">
    <source>
        <dbReference type="EMBL" id="CAD7223701.1"/>
    </source>
</evidence>
<feature type="transmembrane region" description="Helical" evidence="13">
    <location>
        <begin position="321"/>
        <end position="339"/>
    </location>
</feature>
<dbReference type="OrthoDB" id="5817083at2759"/>
<proteinExistence type="predicted"/>